<dbReference type="PROSITE" id="PS50043">
    <property type="entry name" value="HTH_LUXR_2"/>
    <property type="match status" value="1"/>
</dbReference>
<dbReference type="Pfam" id="PF00196">
    <property type="entry name" value="GerE"/>
    <property type="match status" value="1"/>
</dbReference>
<feature type="domain" description="HTH luxR-type" evidence="4">
    <location>
        <begin position="112"/>
        <end position="177"/>
    </location>
</feature>
<dbReference type="EMBL" id="JAFREM010000008">
    <property type="protein sequence ID" value="MBO1305567.1"/>
    <property type="molecule type" value="Genomic_DNA"/>
</dbReference>
<comment type="caution">
    <text evidence="5">The sequence shown here is derived from an EMBL/GenBank/DDBJ whole genome shotgun (WGS) entry which is preliminary data.</text>
</comment>
<proteinExistence type="predicted"/>
<evidence type="ECO:0000256" key="1">
    <source>
        <dbReference type="ARBA" id="ARBA00023015"/>
    </source>
</evidence>
<evidence type="ECO:0000259" key="4">
    <source>
        <dbReference type="PROSITE" id="PS50043"/>
    </source>
</evidence>
<organism evidence="5 6">
    <name type="scientific">Candidatus Enterococcus moelleringii</name>
    <dbReference type="NCBI Taxonomy" id="2815325"/>
    <lineage>
        <taxon>Bacteria</taxon>
        <taxon>Bacillati</taxon>
        <taxon>Bacillota</taxon>
        <taxon>Bacilli</taxon>
        <taxon>Lactobacillales</taxon>
        <taxon>Enterococcaceae</taxon>
        <taxon>Enterococcus</taxon>
    </lineage>
</organism>
<keyword evidence="6" id="KW-1185">Reference proteome</keyword>
<sequence>MLLSARDQNQQAMEVTNHLLEISRKERIYLRIIGADLLKIELLLKAQSLNKRMIRDLYHEAIHYGNEYEILNEFFIYRKEIDRLIKEMGNELMENFDTEERHFHQKILRLLELDEVTILSHREMDVLNELALGLTNKEISAKLYISVATTKTHILNIYRKLEVNSRVQAIEEARRIGILD</sequence>
<name>A0ABS3L7H9_9ENTE</name>
<evidence type="ECO:0000313" key="5">
    <source>
        <dbReference type="EMBL" id="MBO1305567.1"/>
    </source>
</evidence>
<dbReference type="CDD" id="cd06170">
    <property type="entry name" value="LuxR_C_like"/>
    <property type="match status" value="1"/>
</dbReference>
<keyword evidence="2" id="KW-0238">DNA-binding</keyword>
<keyword evidence="1" id="KW-0805">Transcription regulation</keyword>
<protein>
    <submittedName>
        <fullName evidence="5">Response regulator transcription factor</fullName>
    </submittedName>
</protein>
<dbReference type="InterPro" id="IPR016032">
    <property type="entry name" value="Sig_transdc_resp-reg_C-effctor"/>
</dbReference>
<gene>
    <name evidence="5" type="ORF">JZO70_05315</name>
</gene>
<evidence type="ECO:0000256" key="3">
    <source>
        <dbReference type="ARBA" id="ARBA00023163"/>
    </source>
</evidence>
<reference evidence="5 6" key="1">
    <citation type="submission" date="2021-03" db="EMBL/GenBank/DDBJ databases">
        <title>Enterococcal diversity collection.</title>
        <authorList>
            <person name="Gilmore M.S."/>
            <person name="Schwartzman J."/>
            <person name="Van Tyne D."/>
            <person name="Martin M."/>
            <person name="Earl A.M."/>
            <person name="Manson A.L."/>
            <person name="Straub T."/>
            <person name="Salamzade R."/>
            <person name="Saavedra J."/>
            <person name="Lebreton F."/>
            <person name="Prichula J."/>
            <person name="Schaufler K."/>
            <person name="Gaca A."/>
            <person name="Sgardioli B."/>
            <person name="Wagenaar J."/>
            <person name="Strong T."/>
        </authorList>
    </citation>
    <scope>NUCLEOTIDE SEQUENCE [LARGE SCALE GENOMIC DNA]</scope>
    <source>
        <strain evidence="5 6">669A</strain>
    </source>
</reference>
<accession>A0ABS3L7H9</accession>
<evidence type="ECO:0000256" key="2">
    <source>
        <dbReference type="ARBA" id="ARBA00023125"/>
    </source>
</evidence>
<dbReference type="PRINTS" id="PR00038">
    <property type="entry name" value="HTHLUXR"/>
</dbReference>
<dbReference type="Gene3D" id="1.10.10.10">
    <property type="entry name" value="Winged helix-like DNA-binding domain superfamily/Winged helix DNA-binding domain"/>
    <property type="match status" value="1"/>
</dbReference>
<dbReference type="SUPFAM" id="SSF46894">
    <property type="entry name" value="C-terminal effector domain of the bipartite response regulators"/>
    <property type="match status" value="1"/>
</dbReference>
<dbReference type="SMART" id="SM00421">
    <property type="entry name" value="HTH_LUXR"/>
    <property type="match status" value="1"/>
</dbReference>
<dbReference type="InterPro" id="IPR000792">
    <property type="entry name" value="Tscrpt_reg_LuxR_C"/>
</dbReference>
<keyword evidence="3" id="KW-0804">Transcription</keyword>
<evidence type="ECO:0000313" key="6">
    <source>
        <dbReference type="Proteomes" id="UP000664601"/>
    </source>
</evidence>
<dbReference type="Proteomes" id="UP000664601">
    <property type="component" value="Unassembled WGS sequence"/>
</dbReference>
<dbReference type="PANTHER" id="PTHR44688">
    <property type="entry name" value="DNA-BINDING TRANSCRIPTIONAL ACTIVATOR DEVR_DOSR"/>
    <property type="match status" value="1"/>
</dbReference>
<dbReference type="InterPro" id="IPR036388">
    <property type="entry name" value="WH-like_DNA-bd_sf"/>
</dbReference>
<dbReference type="PANTHER" id="PTHR44688:SF16">
    <property type="entry name" value="DNA-BINDING TRANSCRIPTIONAL ACTIVATOR DEVR_DOSR"/>
    <property type="match status" value="1"/>
</dbReference>